<dbReference type="AlphaFoldDB" id="A0A0K2XAF0"/>
<keyword evidence="1" id="KW-1133">Transmembrane helix</keyword>
<reference evidence="6 7" key="2">
    <citation type="submission" date="2014-12" db="EMBL/GenBank/DDBJ databases">
        <authorList>
            <person name="Jaenicke S."/>
        </authorList>
    </citation>
    <scope>NUCLEOTIDE SEQUENCE [LARGE SCALE GENOMIC DNA]</scope>
</reference>
<evidence type="ECO:0000313" key="3">
    <source>
        <dbReference type="EMBL" id="CRF42680.1"/>
    </source>
</evidence>
<sequence>MQLYQSVLHFFLDPTHVLLEQIGLEVLHNAPFRLFCNLCMVVALMLWAYQRVRLADFFFLRTFISLSAFALFFTLFNYATHNPSAFYAQLQEVFFYAPNVLTQIVQKSLQASSAAFSTDPAHFNLEFLLNQSFHSLVLLSTQAQAHLETFRAVFVLGLVLAQGGLLTYILALTLIISIELLLWLALAVFILPLGLFAPLLVWHYGKKCWALAFYQPLILLLAFYNAQILQTLISTILPAPTAPTPKLAEAYLVLIVSTLLLLFLLRRVPAFLNGLFATQGGVQDLQTILKASKNAWEQHSASFLSAYTAQSNTHSQQESTQEPSFRVQTLRSPQVHIHNTKESHEIV</sequence>
<evidence type="ECO:0000313" key="6">
    <source>
        <dbReference type="Proteomes" id="UP000041394"/>
    </source>
</evidence>
<feature type="transmembrane region" description="Helical" evidence="1">
    <location>
        <begin position="209"/>
        <end position="228"/>
    </location>
</feature>
<dbReference type="Proteomes" id="UP000045175">
    <property type="component" value="Unassembled WGS sequence"/>
</dbReference>
<evidence type="ECO:0000313" key="7">
    <source>
        <dbReference type="Proteomes" id="UP000045175"/>
    </source>
</evidence>
<evidence type="ECO:0000313" key="4">
    <source>
        <dbReference type="EMBL" id="CRF44434.1"/>
    </source>
</evidence>
<keyword evidence="1" id="KW-0812">Transmembrane</keyword>
<reference evidence="2" key="1">
    <citation type="submission" date="2014-12" db="EMBL/GenBank/DDBJ databases">
        <title>Whole genome sequences of four Staphylococcus schleiferi canine isolates.</title>
        <authorList>
            <person name="Misic A.M."/>
            <person name="Cain C."/>
            <person name="Morris D.O."/>
            <person name="Rankin S."/>
            <person name="Beiting D."/>
        </authorList>
    </citation>
    <scope>NUCLEOTIDE SEQUENCE</scope>
    <source>
        <strain evidence="2">ASB11</strain>
        <strain evidence="3">ASB13</strain>
        <strain evidence="4">ASB9</strain>
    </source>
</reference>
<organism evidence="2 5">
    <name type="scientific">Helicobacter ailurogastricus</name>
    <dbReference type="NCBI Taxonomy" id="1578720"/>
    <lineage>
        <taxon>Bacteria</taxon>
        <taxon>Pseudomonadati</taxon>
        <taxon>Campylobacterota</taxon>
        <taxon>Epsilonproteobacteria</taxon>
        <taxon>Campylobacterales</taxon>
        <taxon>Helicobacteraceae</taxon>
        <taxon>Helicobacter</taxon>
    </lineage>
</organism>
<evidence type="ECO:0000313" key="2">
    <source>
        <dbReference type="EMBL" id="CRF41689.1"/>
    </source>
</evidence>
<dbReference type="EMBL" id="CDMN01000037">
    <property type="protein sequence ID" value="CRF44434.1"/>
    <property type="molecule type" value="Genomic_DNA"/>
</dbReference>
<reference evidence="5" key="3">
    <citation type="submission" date="2014-12" db="EMBL/GenBank/DDBJ databases">
        <authorList>
            <person name="Smet A."/>
        </authorList>
    </citation>
    <scope>NUCLEOTIDE SEQUENCE [LARGE SCALE GENOMIC DNA]</scope>
</reference>
<proteinExistence type="predicted"/>
<accession>A0A0K2XAF0</accession>
<evidence type="ECO:0000256" key="1">
    <source>
        <dbReference type="SAM" id="Phobius"/>
    </source>
</evidence>
<keyword evidence="1" id="KW-0472">Membrane</keyword>
<gene>
    <name evidence="2" type="ORF">HAL011_14970</name>
    <name evidence="3" type="ORF">HAL013_08750</name>
    <name evidence="4" type="ORF">HAL09_10160</name>
</gene>
<name>A0A0K2XAF0_9HELI</name>
<dbReference type="EMBL" id="CDMH01000038">
    <property type="protein sequence ID" value="CRF42680.1"/>
    <property type="molecule type" value="Genomic_DNA"/>
</dbReference>
<evidence type="ECO:0008006" key="8">
    <source>
        <dbReference type="Google" id="ProtNLM"/>
    </source>
</evidence>
<feature type="transmembrane region" description="Helical" evidence="1">
    <location>
        <begin position="248"/>
        <end position="265"/>
    </location>
</feature>
<keyword evidence="5" id="KW-1185">Reference proteome</keyword>
<evidence type="ECO:0000313" key="5">
    <source>
        <dbReference type="Proteomes" id="UP000038622"/>
    </source>
</evidence>
<dbReference type="RefSeq" id="WP_053941287.1">
    <property type="nucleotide sequence ID" value="NZ_BSCV01000003.1"/>
</dbReference>
<protein>
    <recommendedName>
        <fullName evidence="8">NADH-ubiquinone oxidoreductase subunit</fullName>
    </recommendedName>
</protein>
<dbReference type="EMBL" id="CDML01000048">
    <property type="protein sequence ID" value="CRF41689.1"/>
    <property type="molecule type" value="Genomic_DNA"/>
</dbReference>
<feature type="transmembrane region" description="Helical" evidence="1">
    <location>
        <begin position="58"/>
        <end position="79"/>
    </location>
</feature>
<feature type="transmembrane region" description="Helical" evidence="1">
    <location>
        <begin position="152"/>
        <end position="176"/>
    </location>
</feature>
<dbReference type="Proteomes" id="UP000041394">
    <property type="component" value="Unassembled WGS sequence"/>
</dbReference>
<dbReference type="STRING" id="1578720.HAL011_14970"/>
<feature type="transmembrane region" description="Helical" evidence="1">
    <location>
        <begin position="182"/>
        <end position="202"/>
    </location>
</feature>
<dbReference type="Proteomes" id="UP000038622">
    <property type="component" value="Unassembled WGS sequence"/>
</dbReference>
<dbReference type="OrthoDB" id="5316873at2"/>